<evidence type="ECO:0000313" key="2">
    <source>
        <dbReference type="EMBL" id="KIM42523.1"/>
    </source>
</evidence>
<keyword evidence="3" id="KW-1185">Reference proteome</keyword>
<feature type="compositionally biased region" description="Basic and acidic residues" evidence="1">
    <location>
        <begin position="122"/>
        <end position="136"/>
    </location>
</feature>
<gene>
    <name evidence="2" type="ORF">M413DRAFT_10086</name>
</gene>
<sequence length="136" mass="15587">MSSIRRSIKETTLGGTESVKTSRLSCIETKHSKFDQEEGADFGRRNRHGFHRKVLVGDHCVEAGEPGGDELDVCQRWESRFTEDKRSSTPLQDLTRTKKYCELKSTHPNEHQETTENGAIETRGEENLERENDAYM</sequence>
<accession>A0A0C2XXY8</accession>
<reference evidence="3" key="2">
    <citation type="submission" date="2015-01" db="EMBL/GenBank/DDBJ databases">
        <title>Evolutionary Origins and Diversification of the Mycorrhizal Mutualists.</title>
        <authorList>
            <consortium name="DOE Joint Genome Institute"/>
            <consortium name="Mycorrhizal Genomics Consortium"/>
            <person name="Kohler A."/>
            <person name="Kuo A."/>
            <person name="Nagy L.G."/>
            <person name="Floudas D."/>
            <person name="Copeland A."/>
            <person name="Barry K.W."/>
            <person name="Cichocki N."/>
            <person name="Veneault-Fourrey C."/>
            <person name="LaButti K."/>
            <person name="Lindquist E.A."/>
            <person name="Lipzen A."/>
            <person name="Lundell T."/>
            <person name="Morin E."/>
            <person name="Murat C."/>
            <person name="Riley R."/>
            <person name="Ohm R."/>
            <person name="Sun H."/>
            <person name="Tunlid A."/>
            <person name="Henrissat B."/>
            <person name="Grigoriev I.V."/>
            <person name="Hibbett D.S."/>
            <person name="Martin F."/>
        </authorList>
    </citation>
    <scope>NUCLEOTIDE SEQUENCE [LARGE SCALE GENOMIC DNA]</scope>
    <source>
        <strain evidence="3">h7</strain>
    </source>
</reference>
<evidence type="ECO:0000313" key="3">
    <source>
        <dbReference type="Proteomes" id="UP000053424"/>
    </source>
</evidence>
<dbReference type="AlphaFoldDB" id="A0A0C2XXY8"/>
<dbReference type="Proteomes" id="UP000053424">
    <property type="component" value="Unassembled WGS sequence"/>
</dbReference>
<protein>
    <submittedName>
        <fullName evidence="2">Uncharacterized protein</fullName>
    </submittedName>
</protein>
<feature type="region of interest" description="Disordered" evidence="1">
    <location>
        <begin position="102"/>
        <end position="136"/>
    </location>
</feature>
<proteinExistence type="predicted"/>
<name>A0A0C2XXY8_HEBCY</name>
<evidence type="ECO:0000256" key="1">
    <source>
        <dbReference type="SAM" id="MobiDB-lite"/>
    </source>
</evidence>
<reference evidence="2 3" key="1">
    <citation type="submission" date="2014-04" db="EMBL/GenBank/DDBJ databases">
        <authorList>
            <consortium name="DOE Joint Genome Institute"/>
            <person name="Kuo A."/>
            <person name="Gay G."/>
            <person name="Dore J."/>
            <person name="Kohler A."/>
            <person name="Nagy L.G."/>
            <person name="Floudas D."/>
            <person name="Copeland A."/>
            <person name="Barry K.W."/>
            <person name="Cichocki N."/>
            <person name="Veneault-Fourrey C."/>
            <person name="LaButti K."/>
            <person name="Lindquist E.A."/>
            <person name="Lipzen A."/>
            <person name="Lundell T."/>
            <person name="Morin E."/>
            <person name="Murat C."/>
            <person name="Sun H."/>
            <person name="Tunlid A."/>
            <person name="Henrissat B."/>
            <person name="Grigoriev I.V."/>
            <person name="Hibbett D.S."/>
            <person name="Martin F."/>
            <person name="Nordberg H.P."/>
            <person name="Cantor M.N."/>
            <person name="Hua S.X."/>
        </authorList>
    </citation>
    <scope>NUCLEOTIDE SEQUENCE [LARGE SCALE GENOMIC DNA]</scope>
    <source>
        <strain evidence="3">h7</strain>
    </source>
</reference>
<dbReference type="EMBL" id="KN831777">
    <property type="protein sequence ID" value="KIM42523.1"/>
    <property type="molecule type" value="Genomic_DNA"/>
</dbReference>
<organism evidence="2 3">
    <name type="scientific">Hebeloma cylindrosporum</name>
    <dbReference type="NCBI Taxonomy" id="76867"/>
    <lineage>
        <taxon>Eukaryota</taxon>
        <taxon>Fungi</taxon>
        <taxon>Dikarya</taxon>
        <taxon>Basidiomycota</taxon>
        <taxon>Agaricomycotina</taxon>
        <taxon>Agaricomycetes</taxon>
        <taxon>Agaricomycetidae</taxon>
        <taxon>Agaricales</taxon>
        <taxon>Agaricineae</taxon>
        <taxon>Hymenogastraceae</taxon>
        <taxon>Hebeloma</taxon>
    </lineage>
</organism>
<dbReference type="HOGENOM" id="CLU_1875681_0_0_1"/>
<feature type="compositionally biased region" description="Basic and acidic residues" evidence="1">
    <location>
        <begin position="102"/>
        <end position="114"/>
    </location>
</feature>